<dbReference type="Proteomes" id="UP000201566">
    <property type="component" value="Segment"/>
</dbReference>
<reference evidence="2 3" key="1">
    <citation type="journal article" date="2013" name="Science">
        <title>Pandoraviruses: amoeba viruses with genomes up to 2.5 Mb reaching that of parasitic eukaryotes.</title>
        <authorList>
            <person name="Philippe N."/>
            <person name="Legendre M."/>
            <person name="Doutre G."/>
            <person name="Coute Y."/>
            <person name="Poirot O."/>
            <person name="Lescot M."/>
            <person name="Arslan D."/>
            <person name="Seltzer V."/>
            <person name="Bertaux L."/>
            <person name="Bruley C."/>
            <person name="Garin J."/>
            <person name="Claverie J.M."/>
            <person name="Abergel C."/>
        </authorList>
    </citation>
    <scope>NUCLEOTIDE SEQUENCE [LARGE SCALE GENOMIC DNA]</scope>
    <source>
        <strain evidence="2">Melbourne</strain>
    </source>
</reference>
<gene>
    <name evidence="2" type="ORF">pdul_cds_449</name>
</gene>
<evidence type="ECO:0000256" key="1">
    <source>
        <dbReference type="SAM" id="MobiDB-lite"/>
    </source>
</evidence>
<name>S4VQH8_9VIRU</name>
<dbReference type="EMBL" id="KC977570">
    <property type="protein sequence ID" value="AGO82512.1"/>
    <property type="molecule type" value="Genomic_DNA"/>
</dbReference>
<proteinExistence type="predicted"/>
<organism evidence="2 3">
    <name type="scientific">Pandoravirus dulcis</name>
    <dbReference type="NCBI Taxonomy" id="1349409"/>
    <lineage>
        <taxon>Viruses</taxon>
        <taxon>Pandoravirus</taxon>
    </lineage>
</organism>
<feature type="compositionally biased region" description="Basic and acidic residues" evidence="1">
    <location>
        <begin position="109"/>
        <end position="122"/>
    </location>
</feature>
<feature type="compositionally biased region" description="Low complexity" evidence="1">
    <location>
        <begin position="97"/>
        <end position="108"/>
    </location>
</feature>
<dbReference type="GeneID" id="16512021"/>
<evidence type="ECO:0000313" key="2">
    <source>
        <dbReference type="EMBL" id="AGO82512.1"/>
    </source>
</evidence>
<feature type="region of interest" description="Disordered" evidence="1">
    <location>
        <begin position="97"/>
        <end position="128"/>
    </location>
</feature>
<accession>S4VQH8</accession>
<dbReference type="KEGG" id="vg:16512021"/>
<protein>
    <submittedName>
        <fullName evidence="2">Uncharacterized protein</fullName>
    </submittedName>
</protein>
<sequence length="307" mass="34090">MADDHRFDWRASLSDGAWGAHRDGAQWLVDHVPMDRLFAAFEDEDETQPEVDPVAPSKGPARVPDLFSLCVRTVVPFAVINAALQARLPMLAGNFDAPAPSSSRAPSGRSERRTPDADRHDDGNDDDGGGWCDRPWWVSCCACATDKPCERAVDCTRARLMRIDTRAAMRILAWHWVDLVQERLMRAPCKFPTRATADMDLIGLNQQSWEVVTGQTAREEPLPGRDRLCLFSGPVFWVEWTHRAPGDAVSVPRGAAVPHPYSDALCAYYHVDRSTYLHGGATFGQIEDWSAVAWVRGDPAFTVSVFS</sequence>
<dbReference type="RefSeq" id="YP_008319181.1">
    <property type="nucleotide sequence ID" value="NC_021858.1"/>
</dbReference>
<evidence type="ECO:0000313" key="3">
    <source>
        <dbReference type="Proteomes" id="UP000201566"/>
    </source>
</evidence>